<comment type="caution">
    <text evidence="2">The sequence shown here is derived from an EMBL/GenBank/DDBJ whole genome shotgun (WGS) entry which is preliminary data.</text>
</comment>
<evidence type="ECO:0000259" key="1">
    <source>
        <dbReference type="PROSITE" id="PS51384"/>
    </source>
</evidence>
<dbReference type="PANTHER" id="PTHR42815">
    <property type="entry name" value="FAD-BINDING, PUTATIVE (AFU_ORTHOLOGUE AFUA_6G07600)-RELATED"/>
    <property type="match status" value="1"/>
</dbReference>
<dbReference type="InterPro" id="IPR012349">
    <property type="entry name" value="Split_barrel_FMN-bd"/>
</dbReference>
<name>A0ABQ9P079_9PEZI</name>
<keyword evidence="3" id="KW-1185">Reference proteome</keyword>
<protein>
    <recommendedName>
        <fullName evidence="1">FAD-binding FR-type domain-containing protein</fullName>
    </recommendedName>
</protein>
<dbReference type="InterPro" id="IPR039261">
    <property type="entry name" value="FNR_nucleotide-bd"/>
</dbReference>
<accession>A0ABQ9P079</accession>
<evidence type="ECO:0000313" key="2">
    <source>
        <dbReference type="EMBL" id="KAJ9667413.1"/>
    </source>
</evidence>
<dbReference type="InterPro" id="IPR017938">
    <property type="entry name" value="Riboflavin_synthase-like_b-brl"/>
</dbReference>
<dbReference type="SUPFAM" id="SSF63380">
    <property type="entry name" value="Riboflavin synthase domain-like"/>
    <property type="match status" value="1"/>
</dbReference>
<evidence type="ECO:0000313" key="3">
    <source>
        <dbReference type="Proteomes" id="UP001172684"/>
    </source>
</evidence>
<dbReference type="SUPFAM" id="SSF52343">
    <property type="entry name" value="Ferredoxin reductase-like, C-terminal NADP-linked domain"/>
    <property type="match status" value="1"/>
</dbReference>
<dbReference type="Proteomes" id="UP001172684">
    <property type="component" value="Unassembled WGS sequence"/>
</dbReference>
<dbReference type="Gene3D" id="2.30.110.10">
    <property type="entry name" value="Electron Transport, Fmn-binding Protein, Chain A"/>
    <property type="match status" value="1"/>
</dbReference>
<gene>
    <name evidence="2" type="ORF">H2201_002614</name>
</gene>
<dbReference type="PANTHER" id="PTHR42815:SF2">
    <property type="entry name" value="FAD-BINDING, PUTATIVE (AFU_ORTHOLOGUE AFUA_6G07600)-RELATED"/>
    <property type="match status" value="1"/>
</dbReference>
<dbReference type="EMBL" id="JAPDRL010000013">
    <property type="protein sequence ID" value="KAJ9667413.1"/>
    <property type="molecule type" value="Genomic_DNA"/>
</dbReference>
<feature type="domain" description="FAD-binding FR-type" evidence="1">
    <location>
        <begin position="369"/>
        <end position="505"/>
    </location>
</feature>
<sequence length="640" mass="69707">MAFSMALPWSPGEETMHRLLRVPEQDNPTSSMLTPQAAFMLQRAPLLAVGTLDTSNRPWTTIWGGEPGFSRSLGASIVGVRTAVDGKYDPVVETLVGGNGDGEVVRETGRGRMVGGLAIDLATRKRVKLFGRMVAGALSRADVEAEGGEKGGQGEIQLVVRIEQSLGQSCGKRATEDTVLIREGNCPKYLNKKEIRPAEPSLTPKLLADGPTLSPEAIALVGKGDLFFISSSNSDFDMDTNHRGGPPGFVRVVSNEPEGAELIWPEYSGNRLYQTLGNLQITPKAGLVFPDFGTGDVLYVTGTTEILVGKEASALLPRSNLAVKLKVTQARFVQQGLPFRGTSGEPSPYNPNLRLLASEGNLRAKVSDSPSNTAKLLKQTPITPTISRFRFAMTNPVRYKAGQWVALDFSEELDLGYSHMRDDDPRSLNDDFMRTFTVSSPPAAPDGVPPTSEDGMPPTYEGMPHDEFEITIRRVGPVTGFLFRQNERSGLEVPLRGFGGDFAIEQPGEGGEVGYVASGVGITPLLGQIPALDLRRIQLLWAVRMEDLKLVMDTVEKCPRLGPLAKVFVTSSMAEDGHGWQSAVESLRSAGVRLELRRLLKNDLELPQVKTWYVCTSRALGSVVFEWLEGRRVVYEGFDY</sequence>
<dbReference type="PROSITE" id="PS51384">
    <property type="entry name" value="FAD_FR"/>
    <property type="match status" value="1"/>
</dbReference>
<proteinExistence type="predicted"/>
<dbReference type="Gene3D" id="3.40.50.80">
    <property type="entry name" value="Nucleotide-binding domain of ferredoxin-NADP reductase (FNR) module"/>
    <property type="match status" value="1"/>
</dbReference>
<organism evidence="2 3">
    <name type="scientific">Coniosporium apollinis</name>
    <dbReference type="NCBI Taxonomy" id="61459"/>
    <lineage>
        <taxon>Eukaryota</taxon>
        <taxon>Fungi</taxon>
        <taxon>Dikarya</taxon>
        <taxon>Ascomycota</taxon>
        <taxon>Pezizomycotina</taxon>
        <taxon>Dothideomycetes</taxon>
        <taxon>Dothideomycetes incertae sedis</taxon>
        <taxon>Coniosporium</taxon>
    </lineage>
</organism>
<reference evidence="2" key="1">
    <citation type="submission" date="2022-10" db="EMBL/GenBank/DDBJ databases">
        <title>Culturing micro-colonial fungi from biological soil crusts in the Mojave desert and describing Neophaeococcomyces mojavensis, and introducing the new genera and species Taxawa tesnikishii.</title>
        <authorList>
            <person name="Kurbessoian T."/>
            <person name="Stajich J.E."/>
        </authorList>
    </citation>
    <scope>NUCLEOTIDE SEQUENCE</scope>
    <source>
        <strain evidence="2">TK_1</strain>
    </source>
</reference>
<dbReference type="Gene3D" id="2.40.30.10">
    <property type="entry name" value="Translation factors"/>
    <property type="match status" value="1"/>
</dbReference>
<dbReference type="InterPro" id="IPR017927">
    <property type="entry name" value="FAD-bd_FR_type"/>
</dbReference>